<proteinExistence type="predicted"/>
<dbReference type="EMBL" id="JAQJAN010000006">
    <property type="protein sequence ID" value="KAJ5727616.1"/>
    <property type="molecule type" value="Genomic_DNA"/>
</dbReference>
<reference evidence="3" key="1">
    <citation type="journal article" date="2023" name="IMA Fungus">
        <title>Comparative genomic study of the Penicillium genus elucidates a diverse pangenome and 15 lateral gene transfer events.</title>
        <authorList>
            <person name="Petersen C."/>
            <person name="Sorensen T."/>
            <person name="Nielsen M.R."/>
            <person name="Sondergaard T.E."/>
            <person name="Sorensen J.L."/>
            <person name="Fitzpatrick D.A."/>
            <person name="Frisvad J.C."/>
            <person name="Nielsen K.L."/>
        </authorList>
    </citation>
    <scope>NUCLEOTIDE SEQUENCE</scope>
    <source>
        <strain evidence="3">IBT 17514</strain>
    </source>
</reference>
<feature type="compositionally biased region" description="Basic and acidic residues" evidence="2">
    <location>
        <begin position="752"/>
        <end position="764"/>
    </location>
</feature>
<feature type="compositionally biased region" description="Low complexity" evidence="2">
    <location>
        <begin position="164"/>
        <end position="176"/>
    </location>
</feature>
<evidence type="ECO:0000313" key="4">
    <source>
        <dbReference type="Proteomes" id="UP001215712"/>
    </source>
</evidence>
<evidence type="ECO:0000313" key="3">
    <source>
        <dbReference type="EMBL" id="KAJ5727616.1"/>
    </source>
</evidence>
<sequence length="810" mass="90309">MEVDIPARPNSTGDPRLSKGPQSLQVNTSVLSPNTSRVPSLRSKSTSDAIPENERPTMEIEGQNAASVEGSDLMKALFQFTETQFKVLSEQEEKKRLESAAALHERDIERIEKTNAFPATISMFKWAKEKRDTEIEKLDTSLREHQAVCKQLMAQISKNANFGSSPASPIPSSKALPPAPSSEYDKEKIDKLAAELQGLKEISDRTVNSVEHYHKTIKRLNTDTDEFQFWRHNIETGVLQLPLQTMPEAISNLPREVKETQAKANEAHTIATKANEENFSVTQKVNALENTVSQLITEQRSSLENLKARSESNTGEIGELQIRVDDAIKGWPNVDQLRAQLANEGRIVVPQTPNQASNQAPNYAPSHALNDSELMKAWAARFQSFEQTQAQLDSKTCVAIEHVRRLLQQEGRWNHTSDLLDKSLRLLKSCEVGVRSLEKRYENINTGDLVKQMSRFIMETYSTVPQLKEEIIAYKTQLSNEIQILQDRTNTVDASSISDESMKKVEDLIKLQLSPLAEEQSSQSQSITKQLRDLHELQGKFDSHSTAFQLLIDEDISRLGNKGEKLSADIQLLTESWQSKLADLTGQFETLKASLGDVPGWVEKMKVLEPVDRIPQILDTLGSVDDVNEMRNILQEKNNAVSSLEQLNEMSADLFGELGEIRRMIEQNAVLRQSRRSSPTPVTTGQLDGAEEMSVDSHNTARDEPVRSPPALDDESSVSAVLAPAVPAAALARLTPIPSGPISRNLTPDLNLDSKVRGHVEQSHSKSKKRRRTEDESQSQAASSRNATPTSSKAVLKKRSKQCNMRRPTA</sequence>
<feature type="region of interest" description="Disordered" evidence="2">
    <location>
        <begin position="671"/>
        <end position="718"/>
    </location>
</feature>
<dbReference type="AlphaFoldDB" id="A0AAD6MWL3"/>
<feature type="compositionally biased region" description="Polar residues" evidence="2">
    <location>
        <begin position="778"/>
        <end position="793"/>
    </location>
</feature>
<evidence type="ECO:0000256" key="2">
    <source>
        <dbReference type="SAM" id="MobiDB-lite"/>
    </source>
</evidence>
<accession>A0AAD6MWL3</accession>
<keyword evidence="1" id="KW-0175">Coiled coil</keyword>
<protein>
    <recommendedName>
        <fullName evidence="5">Paramyosin</fullName>
    </recommendedName>
</protein>
<feature type="compositionally biased region" description="Polar residues" evidence="2">
    <location>
        <begin position="20"/>
        <end position="48"/>
    </location>
</feature>
<feature type="region of interest" description="Disordered" evidence="2">
    <location>
        <begin position="736"/>
        <end position="810"/>
    </location>
</feature>
<reference evidence="3" key="2">
    <citation type="submission" date="2023-01" db="EMBL/GenBank/DDBJ databases">
        <authorList>
            <person name="Petersen C."/>
        </authorList>
    </citation>
    <scope>NUCLEOTIDE SEQUENCE</scope>
    <source>
        <strain evidence="3">IBT 17514</strain>
    </source>
</reference>
<feature type="region of interest" description="Disordered" evidence="2">
    <location>
        <begin position="1"/>
        <end position="56"/>
    </location>
</feature>
<comment type="caution">
    <text evidence="3">The sequence shown here is derived from an EMBL/GenBank/DDBJ whole genome shotgun (WGS) entry which is preliminary data.</text>
</comment>
<gene>
    <name evidence="3" type="ORF">N7493_005436</name>
</gene>
<keyword evidence="4" id="KW-1185">Reference proteome</keyword>
<evidence type="ECO:0008006" key="5">
    <source>
        <dbReference type="Google" id="ProtNLM"/>
    </source>
</evidence>
<feature type="region of interest" description="Disordered" evidence="2">
    <location>
        <begin position="160"/>
        <end position="185"/>
    </location>
</feature>
<feature type="coiled-coil region" evidence="1">
    <location>
        <begin position="87"/>
        <end position="155"/>
    </location>
</feature>
<name>A0AAD6MWL3_9EURO</name>
<dbReference type="SUPFAM" id="SSF58100">
    <property type="entry name" value="Bacterial hemolysins"/>
    <property type="match status" value="1"/>
</dbReference>
<feature type="compositionally biased region" description="Polar residues" evidence="2">
    <location>
        <begin position="676"/>
        <end position="686"/>
    </location>
</feature>
<organism evidence="3 4">
    <name type="scientific">Penicillium malachiteum</name>
    <dbReference type="NCBI Taxonomy" id="1324776"/>
    <lineage>
        <taxon>Eukaryota</taxon>
        <taxon>Fungi</taxon>
        <taxon>Dikarya</taxon>
        <taxon>Ascomycota</taxon>
        <taxon>Pezizomycotina</taxon>
        <taxon>Eurotiomycetes</taxon>
        <taxon>Eurotiomycetidae</taxon>
        <taxon>Eurotiales</taxon>
        <taxon>Aspergillaceae</taxon>
        <taxon>Penicillium</taxon>
    </lineage>
</organism>
<evidence type="ECO:0000256" key="1">
    <source>
        <dbReference type="SAM" id="Coils"/>
    </source>
</evidence>
<dbReference type="Proteomes" id="UP001215712">
    <property type="component" value="Unassembled WGS sequence"/>
</dbReference>